<protein>
    <submittedName>
        <fullName evidence="2">Uncharacterized protein</fullName>
    </submittedName>
</protein>
<organism evidence="2 3">
    <name type="scientific">Potamilus streckersoni</name>
    <dbReference type="NCBI Taxonomy" id="2493646"/>
    <lineage>
        <taxon>Eukaryota</taxon>
        <taxon>Metazoa</taxon>
        <taxon>Spiralia</taxon>
        <taxon>Lophotrochozoa</taxon>
        <taxon>Mollusca</taxon>
        <taxon>Bivalvia</taxon>
        <taxon>Autobranchia</taxon>
        <taxon>Heteroconchia</taxon>
        <taxon>Palaeoheterodonta</taxon>
        <taxon>Unionida</taxon>
        <taxon>Unionoidea</taxon>
        <taxon>Unionidae</taxon>
        <taxon>Ambleminae</taxon>
        <taxon>Lampsilini</taxon>
        <taxon>Potamilus</taxon>
    </lineage>
</organism>
<keyword evidence="3" id="KW-1185">Reference proteome</keyword>
<accession>A0AAE0SUH9</accession>
<keyword evidence="1" id="KW-1133">Transmembrane helix</keyword>
<keyword evidence="1" id="KW-0472">Membrane</keyword>
<keyword evidence="1" id="KW-0812">Transmembrane</keyword>
<name>A0AAE0SUH9_9BIVA</name>
<sequence>MNRLAYRIVRITYNQISSYVVIRYRQNIFNLFTDGLITVVAVVVIVVAIGCNIYCLEIDIEVFLVISAIADAFAFAFDVEEDKEDVWEDECSDVAINDGNNSDAKQA</sequence>
<evidence type="ECO:0000313" key="3">
    <source>
        <dbReference type="Proteomes" id="UP001195483"/>
    </source>
</evidence>
<gene>
    <name evidence="2" type="ORF">CHS0354_022589</name>
</gene>
<proteinExistence type="predicted"/>
<dbReference type="EMBL" id="JAEAOA010001370">
    <property type="protein sequence ID" value="KAK3598272.1"/>
    <property type="molecule type" value="Genomic_DNA"/>
</dbReference>
<reference evidence="2" key="3">
    <citation type="submission" date="2023-05" db="EMBL/GenBank/DDBJ databases">
        <authorList>
            <person name="Smith C.H."/>
        </authorList>
    </citation>
    <scope>NUCLEOTIDE SEQUENCE</scope>
    <source>
        <strain evidence="2">CHS0354</strain>
        <tissue evidence="2">Mantle</tissue>
    </source>
</reference>
<reference evidence="2" key="2">
    <citation type="journal article" date="2021" name="Genome Biol. Evol.">
        <title>Developing a high-quality reference genome for a parasitic bivalve with doubly uniparental inheritance (Bivalvia: Unionida).</title>
        <authorList>
            <person name="Smith C.H."/>
        </authorList>
    </citation>
    <scope>NUCLEOTIDE SEQUENCE</scope>
    <source>
        <strain evidence="2">CHS0354</strain>
        <tissue evidence="2">Mantle</tissue>
    </source>
</reference>
<evidence type="ECO:0000313" key="2">
    <source>
        <dbReference type="EMBL" id="KAK3598272.1"/>
    </source>
</evidence>
<dbReference type="AlphaFoldDB" id="A0AAE0SUH9"/>
<dbReference type="Proteomes" id="UP001195483">
    <property type="component" value="Unassembled WGS sequence"/>
</dbReference>
<comment type="caution">
    <text evidence="2">The sequence shown here is derived from an EMBL/GenBank/DDBJ whole genome shotgun (WGS) entry which is preliminary data.</text>
</comment>
<reference evidence="2" key="1">
    <citation type="journal article" date="2021" name="Genome Biol. Evol.">
        <title>A High-Quality Reference Genome for a Parasitic Bivalve with Doubly Uniparental Inheritance (Bivalvia: Unionida).</title>
        <authorList>
            <person name="Smith C.H."/>
        </authorList>
    </citation>
    <scope>NUCLEOTIDE SEQUENCE</scope>
    <source>
        <strain evidence="2">CHS0354</strain>
    </source>
</reference>
<feature type="transmembrane region" description="Helical" evidence="1">
    <location>
        <begin position="28"/>
        <end position="50"/>
    </location>
</feature>
<evidence type="ECO:0000256" key="1">
    <source>
        <dbReference type="SAM" id="Phobius"/>
    </source>
</evidence>